<accession>A0ABZ2ZVC0</accession>
<dbReference type="PANTHER" id="PTHR47829">
    <property type="entry name" value="HYDROLASE, PUTATIVE (AFU_ORTHOLOGUE AFUA_1G12880)-RELATED"/>
    <property type="match status" value="1"/>
</dbReference>
<feature type="domain" description="Aminoglycoside phosphotransferase" evidence="1">
    <location>
        <begin position="54"/>
        <end position="277"/>
    </location>
</feature>
<evidence type="ECO:0000313" key="3">
    <source>
        <dbReference type="Proteomes" id="UP001448858"/>
    </source>
</evidence>
<dbReference type="Proteomes" id="UP001448858">
    <property type="component" value="Chromosome"/>
</dbReference>
<dbReference type="SUPFAM" id="SSF56112">
    <property type="entry name" value="Protein kinase-like (PK-like)"/>
    <property type="match status" value="1"/>
</dbReference>
<protein>
    <submittedName>
        <fullName evidence="2">Phosphotransferase family protein</fullName>
    </submittedName>
</protein>
<name>A0ABZ2ZVC0_9MICC</name>
<evidence type="ECO:0000259" key="1">
    <source>
        <dbReference type="Pfam" id="PF01636"/>
    </source>
</evidence>
<dbReference type="Gene3D" id="3.90.1200.10">
    <property type="match status" value="1"/>
</dbReference>
<dbReference type="CDD" id="cd05154">
    <property type="entry name" value="ACAD10_11_N-like"/>
    <property type="match status" value="1"/>
</dbReference>
<dbReference type="RefSeq" id="WP_342023580.1">
    <property type="nucleotide sequence ID" value="NZ_CP151657.1"/>
</dbReference>
<organism evidence="2 3">
    <name type="scientific">Arthrobacter citreus</name>
    <dbReference type="NCBI Taxonomy" id="1670"/>
    <lineage>
        <taxon>Bacteria</taxon>
        <taxon>Bacillati</taxon>
        <taxon>Actinomycetota</taxon>
        <taxon>Actinomycetes</taxon>
        <taxon>Micrococcales</taxon>
        <taxon>Micrococcaceae</taxon>
        <taxon>Arthrobacter</taxon>
    </lineage>
</organism>
<dbReference type="Pfam" id="PF01636">
    <property type="entry name" value="APH"/>
    <property type="match status" value="1"/>
</dbReference>
<dbReference type="PANTHER" id="PTHR47829:SF1">
    <property type="entry name" value="HAD FAMILY PHOSPHATASE"/>
    <property type="match status" value="1"/>
</dbReference>
<sequence length="373" mass="40103">MATGAASLLSVPDGTEVVATRAEADKLASPPLLILDAVTAFLDEHNLGSGPLSWAQIGDGQSNVTYRIQRGSDVFVLRRGPRPPLPPSTHDMVREARIQQLLKSRGVPVPEILAVCGDESILGVPFYVMSYLDGLVITNTIPAALDSAEQRLATSNAVVDTLVKLHSVDVAEGDLASFGRPDGYLRRQVERFSALWDINTTRSLPDVGLLGGWLADNLPDSQQAAVLHGDYRPGNLMFHRSAPARVAAVLDWEMAAVGDPLADLGYLTATYAEPGSPPSPLELTAVTRNPGYLRRGDVIKRYQAQTGLSLDALPWYQALALWKASIFCEAIYTRWLKGERPNDTQFAPSMAAGVPQLLAQARVFAGLSPAAVD</sequence>
<dbReference type="InterPro" id="IPR052898">
    <property type="entry name" value="ACAD10-like"/>
</dbReference>
<gene>
    <name evidence="2" type="ORF">AAE021_17565</name>
</gene>
<evidence type="ECO:0000313" key="2">
    <source>
        <dbReference type="EMBL" id="WZP15929.1"/>
    </source>
</evidence>
<reference evidence="2 3" key="1">
    <citation type="submission" date="2024-04" db="EMBL/GenBank/DDBJ databases">
        <title>Arthrobacter sp. from Plains bison fecal sample.</title>
        <authorList>
            <person name="Ruzzini A."/>
        </authorList>
    </citation>
    <scope>NUCLEOTIDE SEQUENCE [LARGE SCALE GENOMIC DNA]</scope>
    <source>
        <strain evidence="2 3">EINP1</strain>
    </source>
</reference>
<dbReference type="Gene3D" id="3.30.200.20">
    <property type="entry name" value="Phosphorylase Kinase, domain 1"/>
    <property type="match status" value="1"/>
</dbReference>
<dbReference type="InterPro" id="IPR002575">
    <property type="entry name" value="Aminoglycoside_PTrfase"/>
</dbReference>
<keyword evidence="3" id="KW-1185">Reference proteome</keyword>
<dbReference type="EMBL" id="CP151657">
    <property type="protein sequence ID" value="WZP15929.1"/>
    <property type="molecule type" value="Genomic_DNA"/>
</dbReference>
<dbReference type="InterPro" id="IPR041726">
    <property type="entry name" value="ACAD10_11_N"/>
</dbReference>
<proteinExistence type="predicted"/>
<dbReference type="InterPro" id="IPR011009">
    <property type="entry name" value="Kinase-like_dom_sf"/>
</dbReference>